<dbReference type="PANTHER" id="PTHR33608:SF12">
    <property type="entry name" value="DUF58 DOMAIN-CONTAINING PROTEIN"/>
    <property type="match status" value="1"/>
</dbReference>
<dbReference type="PANTHER" id="PTHR33608">
    <property type="entry name" value="BLL2464 PROTEIN"/>
    <property type="match status" value="1"/>
</dbReference>
<protein>
    <recommendedName>
        <fullName evidence="1">DUF58 domain-containing protein</fullName>
    </recommendedName>
</protein>
<comment type="caution">
    <text evidence="2">The sequence shown here is derived from an EMBL/GenBank/DDBJ whole genome shotgun (WGS) entry which is preliminary data.</text>
</comment>
<reference evidence="2" key="1">
    <citation type="journal article" date="2015" name="Nature">
        <title>Complex archaea that bridge the gap between prokaryotes and eukaryotes.</title>
        <authorList>
            <person name="Spang A."/>
            <person name="Saw J.H."/>
            <person name="Jorgensen S.L."/>
            <person name="Zaremba-Niedzwiedzka K."/>
            <person name="Martijn J."/>
            <person name="Lind A.E."/>
            <person name="van Eijk R."/>
            <person name="Schleper C."/>
            <person name="Guy L."/>
            <person name="Ettema T.J."/>
        </authorList>
    </citation>
    <scope>NUCLEOTIDE SEQUENCE</scope>
</reference>
<organism evidence="2">
    <name type="scientific">marine sediment metagenome</name>
    <dbReference type="NCBI Taxonomy" id="412755"/>
    <lineage>
        <taxon>unclassified sequences</taxon>
        <taxon>metagenomes</taxon>
        <taxon>ecological metagenomes</taxon>
    </lineage>
</organism>
<evidence type="ECO:0000259" key="1">
    <source>
        <dbReference type="Pfam" id="PF01882"/>
    </source>
</evidence>
<proteinExistence type="predicted"/>
<dbReference type="InterPro" id="IPR002881">
    <property type="entry name" value="DUF58"/>
</dbReference>
<sequence>MQKQLESQAWLKQSHSHGVNLALKELMYYKAKAQLLELAPKVKIKNTLTGQYLAPHKGRGMEFAEVRHYQQGDDIRSIDWRVTARTGETHTKLFQEEKERPVFVFTDFSNSMLFGSKLLLKSVQAAHISALVAWSACQRGDRIGGIVFNQHSHLELKPSAREKAVLKLCHNLCDNHQQALNNIDKTATNNFSDNLKRLNHLAKPGSLVYLVSDFNALDDASFKQLEILSRHCELIGCHISDPFEHQLPAFKQAVTVNANGQDFALPLMDNNFRERFAKNAEQAFSTRFNRLTKSGLNLISFNAATPLELQLVRK</sequence>
<gene>
    <name evidence="2" type="ORF">LCGC14_0777020</name>
</gene>
<feature type="domain" description="DUF58" evidence="1">
    <location>
        <begin position="65"/>
        <end position="282"/>
    </location>
</feature>
<evidence type="ECO:0000313" key="2">
    <source>
        <dbReference type="EMBL" id="KKN36100.1"/>
    </source>
</evidence>
<accession>A0A0F9PWT7</accession>
<dbReference type="EMBL" id="LAZR01001989">
    <property type="protein sequence ID" value="KKN36100.1"/>
    <property type="molecule type" value="Genomic_DNA"/>
</dbReference>
<dbReference type="Pfam" id="PF01882">
    <property type="entry name" value="DUF58"/>
    <property type="match status" value="1"/>
</dbReference>
<name>A0A0F9PWT7_9ZZZZ</name>
<dbReference type="InterPro" id="IPR036465">
    <property type="entry name" value="vWFA_dom_sf"/>
</dbReference>
<dbReference type="SUPFAM" id="SSF53300">
    <property type="entry name" value="vWA-like"/>
    <property type="match status" value="1"/>
</dbReference>
<dbReference type="AlphaFoldDB" id="A0A0F9PWT7"/>